<sequence length="77" mass="8977">MKVDIERVIEIIREELCVDDDVEINGDTKLRQELEMDSLDTISLISALEDEYDINEELNYTDLITVNDIVDVIKQYV</sequence>
<reference evidence="2 3" key="1">
    <citation type="submission" date="2018-05" db="EMBL/GenBank/DDBJ databases">
        <title>The Hungate 1000. A catalogue of reference genomes from the rumen microbiome.</title>
        <authorList>
            <person name="Kelly W."/>
        </authorList>
    </citation>
    <scope>NUCLEOTIDE SEQUENCE [LARGE SCALE GENOMIC DNA]</scope>
    <source>
        <strain evidence="2 3">SAb67</strain>
    </source>
</reference>
<protein>
    <submittedName>
        <fullName evidence="2">Acyl carrier protein</fullName>
    </submittedName>
</protein>
<dbReference type="EMBL" id="QGDI01000007">
    <property type="protein sequence ID" value="PWJ12168.1"/>
    <property type="molecule type" value="Genomic_DNA"/>
</dbReference>
<feature type="domain" description="Carrier" evidence="1">
    <location>
        <begin position="2"/>
        <end position="77"/>
    </location>
</feature>
<proteinExistence type="predicted"/>
<dbReference type="Gene3D" id="1.10.1200.10">
    <property type="entry name" value="ACP-like"/>
    <property type="match status" value="1"/>
</dbReference>
<dbReference type="AlphaFoldDB" id="A0A315YKX0"/>
<dbReference type="InterPro" id="IPR036736">
    <property type="entry name" value="ACP-like_sf"/>
</dbReference>
<accession>A0A315YKX0</accession>
<evidence type="ECO:0000313" key="3">
    <source>
        <dbReference type="Proteomes" id="UP000245720"/>
    </source>
</evidence>
<dbReference type="SUPFAM" id="SSF47336">
    <property type="entry name" value="ACP-like"/>
    <property type="match status" value="1"/>
</dbReference>
<name>A0A315YKX0_RUMFL</name>
<dbReference type="Proteomes" id="UP000245720">
    <property type="component" value="Unassembled WGS sequence"/>
</dbReference>
<evidence type="ECO:0000259" key="1">
    <source>
        <dbReference type="PROSITE" id="PS50075"/>
    </source>
</evidence>
<dbReference type="PROSITE" id="PS50075">
    <property type="entry name" value="CARRIER"/>
    <property type="match status" value="1"/>
</dbReference>
<dbReference type="Pfam" id="PF00550">
    <property type="entry name" value="PP-binding"/>
    <property type="match status" value="1"/>
</dbReference>
<dbReference type="RefSeq" id="WP_109726628.1">
    <property type="nucleotide sequence ID" value="NZ_QGDI01000007.1"/>
</dbReference>
<organism evidence="2 3">
    <name type="scientific">Ruminococcus flavefaciens</name>
    <dbReference type="NCBI Taxonomy" id="1265"/>
    <lineage>
        <taxon>Bacteria</taxon>
        <taxon>Bacillati</taxon>
        <taxon>Bacillota</taxon>
        <taxon>Clostridia</taxon>
        <taxon>Eubacteriales</taxon>
        <taxon>Oscillospiraceae</taxon>
        <taxon>Ruminococcus</taxon>
    </lineage>
</organism>
<evidence type="ECO:0000313" key="2">
    <source>
        <dbReference type="EMBL" id="PWJ12168.1"/>
    </source>
</evidence>
<comment type="caution">
    <text evidence="2">The sequence shown here is derived from an EMBL/GenBank/DDBJ whole genome shotgun (WGS) entry which is preliminary data.</text>
</comment>
<gene>
    <name evidence="2" type="ORF">IE37_01858</name>
</gene>
<dbReference type="InterPro" id="IPR009081">
    <property type="entry name" value="PP-bd_ACP"/>
</dbReference>